<dbReference type="EMBL" id="JBIYDN010000002">
    <property type="protein sequence ID" value="MFK4440703.1"/>
    <property type="molecule type" value="Genomic_DNA"/>
</dbReference>
<name>A0ABW8MAM0_9BURK</name>
<proteinExistence type="predicted"/>
<reference evidence="1 2" key="1">
    <citation type="submission" date="2024-11" db="EMBL/GenBank/DDBJ databases">
        <title>Using genomics to understand microbial adaptation to soil warming.</title>
        <authorList>
            <person name="Deangelis K.M. PhD."/>
        </authorList>
    </citation>
    <scope>NUCLEOTIDE SEQUENCE [LARGE SCALE GENOMIC DNA]</scope>
    <source>
        <strain evidence="1 2">GAS97</strain>
    </source>
</reference>
<protein>
    <submittedName>
        <fullName evidence="1">Uncharacterized protein</fullName>
    </submittedName>
</protein>
<accession>A0ABW8MAM0</accession>
<dbReference type="Proteomes" id="UP001620514">
    <property type="component" value="Unassembled WGS sequence"/>
</dbReference>
<sequence length="190" mass="21443">MSKPRGSRNTLSPGGWQISPHAAKLTRRHRAIARADPAFEQALRRQTLYPQRIDALIEGQTNFIGKPCDRCGSVKRRVFDCGCWSCKQIARPIVLDGRNRLAKRWEATRSRDGYEAILDAKRREAAGDCYRVEIGDWSAQVYPTGRLAVQCQRLHIDTPDLSTVPKGHLFELGMANPELVEIMRTAGWSV</sequence>
<evidence type="ECO:0000313" key="1">
    <source>
        <dbReference type="EMBL" id="MFK4440703.1"/>
    </source>
</evidence>
<evidence type="ECO:0000313" key="2">
    <source>
        <dbReference type="Proteomes" id="UP001620514"/>
    </source>
</evidence>
<comment type="caution">
    <text evidence="1">The sequence shown here is derived from an EMBL/GenBank/DDBJ whole genome shotgun (WGS) entry which is preliminary data.</text>
</comment>
<gene>
    <name evidence="1" type="ORF">ABH943_000709</name>
</gene>
<organism evidence="1 2">
    <name type="scientific">Caballeronia udeis</name>
    <dbReference type="NCBI Taxonomy" id="1232866"/>
    <lineage>
        <taxon>Bacteria</taxon>
        <taxon>Pseudomonadati</taxon>
        <taxon>Pseudomonadota</taxon>
        <taxon>Betaproteobacteria</taxon>
        <taxon>Burkholderiales</taxon>
        <taxon>Burkholderiaceae</taxon>
        <taxon>Caballeronia</taxon>
    </lineage>
</organism>
<keyword evidence="2" id="KW-1185">Reference proteome</keyword>